<protein>
    <submittedName>
        <fullName evidence="2">Uncharacterized protein</fullName>
    </submittedName>
</protein>
<dbReference type="EMBL" id="JANPWB010000007">
    <property type="protein sequence ID" value="KAJ1170371.1"/>
    <property type="molecule type" value="Genomic_DNA"/>
</dbReference>
<dbReference type="Proteomes" id="UP001066276">
    <property type="component" value="Chromosome 4_1"/>
</dbReference>
<organism evidence="2 3">
    <name type="scientific">Pleurodeles waltl</name>
    <name type="common">Iberian ribbed newt</name>
    <dbReference type="NCBI Taxonomy" id="8319"/>
    <lineage>
        <taxon>Eukaryota</taxon>
        <taxon>Metazoa</taxon>
        <taxon>Chordata</taxon>
        <taxon>Craniata</taxon>
        <taxon>Vertebrata</taxon>
        <taxon>Euteleostomi</taxon>
        <taxon>Amphibia</taxon>
        <taxon>Batrachia</taxon>
        <taxon>Caudata</taxon>
        <taxon>Salamandroidea</taxon>
        <taxon>Salamandridae</taxon>
        <taxon>Pleurodelinae</taxon>
        <taxon>Pleurodeles</taxon>
    </lineage>
</organism>
<accession>A0AAV7T212</accession>
<gene>
    <name evidence="2" type="ORF">NDU88_002248</name>
</gene>
<proteinExistence type="predicted"/>
<keyword evidence="3" id="KW-1185">Reference proteome</keyword>
<comment type="caution">
    <text evidence="2">The sequence shown here is derived from an EMBL/GenBank/DDBJ whole genome shotgun (WGS) entry which is preliminary data.</text>
</comment>
<feature type="compositionally biased region" description="Basic and acidic residues" evidence="1">
    <location>
        <begin position="39"/>
        <end position="49"/>
    </location>
</feature>
<evidence type="ECO:0000313" key="3">
    <source>
        <dbReference type="Proteomes" id="UP001066276"/>
    </source>
</evidence>
<sequence>MSSIWGGSVSREVPSLAAPLDDIAKTDWEAKSGSPTLTQKREENGRKGEFCSTVGVNGATEREESIRSWDAYSAEPENNLGRQAHDPRMDKETTTARRIPRGT</sequence>
<feature type="region of interest" description="Disordered" evidence="1">
    <location>
        <begin position="27"/>
        <end position="103"/>
    </location>
</feature>
<name>A0AAV7T212_PLEWA</name>
<evidence type="ECO:0000256" key="1">
    <source>
        <dbReference type="SAM" id="MobiDB-lite"/>
    </source>
</evidence>
<dbReference type="AlphaFoldDB" id="A0AAV7T212"/>
<reference evidence="2" key="1">
    <citation type="journal article" date="2022" name="bioRxiv">
        <title>Sequencing and chromosome-scale assembly of the giantPleurodeles waltlgenome.</title>
        <authorList>
            <person name="Brown T."/>
            <person name="Elewa A."/>
            <person name="Iarovenko S."/>
            <person name="Subramanian E."/>
            <person name="Araus A.J."/>
            <person name="Petzold A."/>
            <person name="Susuki M."/>
            <person name="Suzuki K.-i.T."/>
            <person name="Hayashi T."/>
            <person name="Toyoda A."/>
            <person name="Oliveira C."/>
            <person name="Osipova E."/>
            <person name="Leigh N.D."/>
            <person name="Simon A."/>
            <person name="Yun M.H."/>
        </authorList>
    </citation>
    <scope>NUCLEOTIDE SEQUENCE</scope>
    <source>
        <strain evidence="2">20211129_DDA</strain>
        <tissue evidence="2">Liver</tissue>
    </source>
</reference>
<feature type="compositionally biased region" description="Basic and acidic residues" evidence="1">
    <location>
        <begin position="83"/>
        <end position="95"/>
    </location>
</feature>
<evidence type="ECO:0000313" key="2">
    <source>
        <dbReference type="EMBL" id="KAJ1170371.1"/>
    </source>
</evidence>